<accession>T0KG63</accession>
<protein>
    <submittedName>
        <fullName evidence="1">Uncharacterized protein</fullName>
    </submittedName>
</protein>
<reference evidence="2" key="1">
    <citation type="journal article" date="2013" name="Mol. Plant Microbe Interact.">
        <title>Global aspects of pacC regulation of pathogenicity genes in Colletotrichum gloeosporioides as revealed by transcriptome analysis.</title>
        <authorList>
            <person name="Alkan N."/>
            <person name="Meng X."/>
            <person name="Friedlander G."/>
            <person name="Reuveni E."/>
            <person name="Sukno S."/>
            <person name="Sherman A."/>
            <person name="Thon M."/>
            <person name="Fluhr R."/>
            <person name="Prusky D."/>
        </authorList>
    </citation>
    <scope>NUCLEOTIDE SEQUENCE [LARGE SCALE GENOMIC DNA]</scope>
    <source>
        <strain evidence="2">Cg-14</strain>
    </source>
</reference>
<dbReference type="EMBL" id="AMYD01001896">
    <property type="protein sequence ID" value="EQB51084.1"/>
    <property type="molecule type" value="Genomic_DNA"/>
</dbReference>
<dbReference type="Proteomes" id="UP000015530">
    <property type="component" value="Unassembled WGS sequence"/>
</dbReference>
<sequence>MLPWTTTYLTQALSVAKHRNAAAND</sequence>
<name>T0KG63_COLGC</name>
<organism evidence="1 2">
    <name type="scientific">Colletotrichum gloeosporioides (strain Cg-14)</name>
    <name type="common">Anthracnose fungus</name>
    <name type="synonym">Glomerella cingulata</name>
    <dbReference type="NCBI Taxonomy" id="1237896"/>
    <lineage>
        <taxon>Eukaryota</taxon>
        <taxon>Fungi</taxon>
        <taxon>Dikarya</taxon>
        <taxon>Ascomycota</taxon>
        <taxon>Pezizomycotina</taxon>
        <taxon>Sordariomycetes</taxon>
        <taxon>Hypocreomycetidae</taxon>
        <taxon>Glomerellales</taxon>
        <taxon>Glomerellaceae</taxon>
        <taxon>Colletotrichum</taxon>
        <taxon>Colletotrichum gloeosporioides species complex</taxon>
    </lineage>
</organism>
<evidence type="ECO:0000313" key="1">
    <source>
        <dbReference type="EMBL" id="EQB51084.1"/>
    </source>
</evidence>
<dbReference type="AlphaFoldDB" id="T0KG63"/>
<evidence type="ECO:0000313" key="2">
    <source>
        <dbReference type="Proteomes" id="UP000015530"/>
    </source>
</evidence>
<proteinExistence type="predicted"/>
<comment type="caution">
    <text evidence="1">The sequence shown here is derived from an EMBL/GenBank/DDBJ whole genome shotgun (WGS) entry which is preliminary data.</text>
</comment>
<gene>
    <name evidence="1" type="ORF">CGLO_09411</name>
</gene>
<dbReference type="HOGENOM" id="CLU_3419395_0_0_1"/>